<reference evidence="2 3" key="1">
    <citation type="submission" date="2023-02" db="EMBL/GenBank/DDBJ databases">
        <title>Genome sequence of Lacticaseibacillus sp. KACC 23028.</title>
        <authorList>
            <person name="Kim S."/>
            <person name="Heo J."/>
            <person name="Kwon S.-W."/>
        </authorList>
    </citation>
    <scope>NUCLEOTIDE SEQUENCE [LARGE SCALE GENOMIC DNA]</scope>
    <source>
        <strain evidence="2 3">KACC 23028</strain>
    </source>
</reference>
<dbReference type="Proteomes" id="UP001220377">
    <property type="component" value="Chromosome"/>
</dbReference>
<evidence type="ECO:0000313" key="3">
    <source>
        <dbReference type="Proteomes" id="UP001220377"/>
    </source>
</evidence>
<keyword evidence="1" id="KW-0472">Membrane</keyword>
<protein>
    <submittedName>
        <fullName evidence="2">DUF2628 domain-containing protein</fullName>
    </submittedName>
</protein>
<sequence>MFVTLTNRATAAVVTTKVGFSWTTLFFGFFPALFRSDYKWALIIIAIELLTGTFTFGGGTFFTCLVFSFLYNRLYINDLLAKGYEPANETARDILRANNFAV</sequence>
<gene>
    <name evidence="2" type="ORF">PQ472_07340</name>
</gene>
<feature type="transmembrane region" description="Helical" evidence="1">
    <location>
        <begin position="12"/>
        <end position="34"/>
    </location>
</feature>
<feature type="transmembrane region" description="Helical" evidence="1">
    <location>
        <begin position="40"/>
        <end position="71"/>
    </location>
</feature>
<evidence type="ECO:0000313" key="2">
    <source>
        <dbReference type="EMBL" id="WDF81740.1"/>
    </source>
</evidence>
<evidence type="ECO:0000256" key="1">
    <source>
        <dbReference type="SAM" id="Phobius"/>
    </source>
</evidence>
<keyword evidence="1" id="KW-0812">Transmembrane</keyword>
<keyword evidence="1" id="KW-1133">Transmembrane helix</keyword>
<organism evidence="2 3">
    <name type="scientific">Lacticaseibacillus pabuli</name>
    <dbReference type="NCBI Taxonomy" id="3025672"/>
    <lineage>
        <taxon>Bacteria</taxon>
        <taxon>Bacillati</taxon>
        <taxon>Bacillota</taxon>
        <taxon>Bacilli</taxon>
        <taxon>Lactobacillales</taxon>
        <taxon>Lactobacillaceae</taxon>
        <taxon>Lacticaseibacillus</taxon>
    </lineage>
</organism>
<keyword evidence="3" id="KW-1185">Reference proteome</keyword>
<name>A0ABY7WRG9_9LACO</name>
<dbReference type="EMBL" id="CP117884">
    <property type="protein sequence ID" value="WDF81740.1"/>
    <property type="molecule type" value="Genomic_DNA"/>
</dbReference>
<accession>A0ABY7WRG9</accession>
<dbReference type="RefSeq" id="WP_274258701.1">
    <property type="nucleotide sequence ID" value="NZ_CP117884.1"/>
</dbReference>
<proteinExistence type="predicted"/>